<name>A0A1C5A3F7_9ACTN</name>
<gene>
    <name evidence="2" type="ORF">GA0070563_11162</name>
</gene>
<evidence type="ECO:0000313" key="2">
    <source>
        <dbReference type="EMBL" id="SCF39763.1"/>
    </source>
</evidence>
<keyword evidence="3" id="KW-1185">Reference proteome</keyword>
<evidence type="ECO:0000313" key="3">
    <source>
        <dbReference type="Proteomes" id="UP000183585"/>
    </source>
</evidence>
<accession>A0A1C5A3F7</accession>
<organism evidence="2 3">
    <name type="scientific">Micromonospora carbonacea</name>
    <dbReference type="NCBI Taxonomy" id="47853"/>
    <lineage>
        <taxon>Bacteria</taxon>
        <taxon>Bacillati</taxon>
        <taxon>Actinomycetota</taxon>
        <taxon>Actinomycetes</taxon>
        <taxon>Micromonosporales</taxon>
        <taxon>Micromonosporaceae</taxon>
        <taxon>Micromonospora</taxon>
    </lineage>
</organism>
<sequence length="43" mass="4544">MPMIADSRRAPRSPSHTTTPATPVAGRRPGPHSPNPITLLVTT</sequence>
<dbReference type="AlphaFoldDB" id="A0A1C5A3F7"/>
<dbReference type="EMBL" id="FMCT01000011">
    <property type="protein sequence ID" value="SCF39763.1"/>
    <property type="molecule type" value="Genomic_DNA"/>
</dbReference>
<dbReference type="Proteomes" id="UP000183585">
    <property type="component" value="Unassembled WGS sequence"/>
</dbReference>
<evidence type="ECO:0000256" key="1">
    <source>
        <dbReference type="SAM" id="MobiDB-lite"/>
    </source>
</evidence>
<reference evidence="3" key="1">
    <citation type="submission" date="2016-06" db="EMBL/GenBank/DDBJ databases">
        <authorList>
            <person name="Varghese N."/>
            <person name="Submissions Spin"/>
        </authorList>
    </citation>
    <scope>NUCLEOTIDE SEQUENCE [LARGE SCALE GENOMIC DNA]</scope>
    <source>
        <strain evidence="3">DSM 43168</strain>
    </source>
</reference>
<protein>
    <submittedName>
        <fullName evidence="2">Uncharacterized protein</fullName>
    </submittedName>
</protein>
<feature type="region of interest" description="Disordered" evidence="1">
    <location>
        <begin position="1"/>
        <end position="43"/>
    </location>
</feature>
<proteinExistence type="predicted"/>